<keyword evidence="2" id="KW-0808">Transferase</keyword>
<keyword evidence="3" id="KW-1185">Reference proteome</keyword>
<accession>A0ABQ5HXN4</accession>
<organism evidence="2 3">
    <name type="scientific">Tanacetum coccineum</name>
    <dbReference type="NCBI Taxonomy" id="301880"/>
    <lineage>
        <taxon>Eukaryota</taxon>
        <taxon>Viridiplantae</taxon>
        <taxon>Streptophyta</taxon>
        <taxon>Embryophyta</taxon>
        <taxon>Tracheophyta</taxon>
        <taxon>Spermatophyta</taxon>
        <taxon>Magnoliopsida</taxon>
        <taxon>eudicotyledons</taxon>
        <taxon>Gunneridae</taxon>
        <taxon>Pentapetalae</taxon>
        <taxon>asterids</taxon>
        <taxon>campanulids</taxon>
        <taxon>Asterales</taxon>
        <taxon>Asteraceae</taxon>
        <taxon>Asteroideae</taxon>
        <taxon>Anthemideae</taxon>
        <taxon>Anthemidinae</taxon>
        <taxon>Tanacetum</taxon>
    </lineage>
</organism>
<evidence type="ECO:0000313" key="2">
    <source>
        <dbReference type="EMBL" id="GJT92085.1"/>
    </source>
</evidence>
<dbReference type="Pfam" id="PF00078">
    <property type="entry name" value="RVT_1"/>
    <property type="match status" value="1"/>
</dbReference>
<sequence length="633" mass="73266">MFFKVDFAKAYDSVRWDYLLDVLEAFGFGHIWCNWIRGILYSNKASILINGSPSKEFSCYRGLKQGDPLAPYLFILIMESLHLSFNRVVDEGLFKGVQLPGSISLSHLFYADDAMFIGEWSDENLKGITNILKCFFLASGLQINTHKCQLLGVGVPSSVINQAASYIGCSILNNKFRYLGVLVGDCSSRIKAWDDVILKLKSRLSKWKVKTLSIGGRLTLLKSVLGASPIYSMSIFKVPRGVLKVMESIRNHFFNGADHLENKITWVAWDKVLASKENGGLGVSSFFALNRALLLKWVWRFVSQDGSLWYKVIHALYGPSVNSHRTHFSSNWCSILREVRKLKDKGFDFWSHCKKRVGNGISTSFWSDCWLGDIPFKAKYPRLFALELEKDATVASKLQFPLENSFRRSARGGIEQHLMMDLISTLDSISLSNSCDCWTCDLTSDGEFRVKEVRNAIDNLFLPSQDIVTRWVKYVPIKVNIFIWRARQECLRLRQTWSIERNESRVYASTCSLVRNDINHTLFCCNLAHQILVRICRWWDIQAIGWSSFQEWYTRFESIRLPLKVKSMLEGVFFVAWWSIWRFRNQIIFDDIHPRRSVIFDDIVFVALNWCNRRCKRCKTRENWLKNPHLISL</sequence>
<reference evidence="2" key="1">
    <citation type="journal article" date="2022" name="Int. J. Mol. Sci.">
        <title>Draft Genome of Tanacetum Coccineum: Genomic Comparison of Closely Related Tanacetum-Family Plants.</title>
        <authorList>
            <person name="Yamashiro T."/>
            <person name="Shiraishi A."/>
            <person name="Nakayama K."/>
            <person name="Satake H."/>
        </authorList>
    </citation>
    <scope>NUCLEOTIDE SEQUENCE</scope>
</reference>
<keyword evidence="2" id="KW-0695">RNA-directed DNA polymerase</keyword>
<reference evidence="2" key="2">
    <citation type="submission" date="2022-01" db="EMBL/GenBank/DDBJ databases">
        <authorList>
            <person name="Yamashiro T."/>
            <person name="Shiraishi A."/>
            <person name="Satake H."/>
            <person name="Nakayama K."/>
        </authorList>
    </citation>
    <scope>NUCLEOTIDE SEQUENCE</scope>
</reference>
<gene>
    <name evidence="2" type="ORF">Tco_1080930</name>
</gene>
<dbReference type="SUPFAM" id="SSF56672">
    <property type="entry name" value="DNA/RNA polymerases"/>
    <property type="match status" value="1"/>
</dbReference>
<dbReference type="EMBL" id="BQNB010020077">
    <property type="protein sequence ID" value="GJT92085.1"/>
    <property type="molecule type" value="Genomic_DNA"/>
</dbReference>
<protein>
    <submittedName>
        <fullName evidence="2">RNA-directed DNA polymerase, eukaryota, reverse transcriptase zinc-binding domain protein</fullName>
    </submittedName>
</protein>
<evidence type="ECO:0000259" key="1">
    <source>
        <dbReference type="PROSITE" id="PS50878"/>
    </source>
</evidence>
<dbReference type="PANTHER" id="PTHR33116">
    <property type="entry name" value="REVERSE TRANSCRIPTASE ZINC-BINDING DOMAIN-CONTAINING PROTEIN-RELATED-RELATED"/>
    <property type="match status" value="1"/>
</dbReference>
<proteinExistence type="predicted"/>
<dbReference type="InterPro" id="IPR000477">
    <property type="entry name" value="RT_dom"/>
</dbReference>
<name>A0ABQ5HXN4_9ASTR</name>
<dbReference type="InterPro" id="IPR043502">
    <property type="entry name" value="DNA/RNA_pol_sf"/>
</dbReference>
<evidence type="ECO:0000313" key="3">
    <source>
        <dbReference type="Proteomes" id="UP001151760"/>
    </source>
</evidence>
<comment type="caution">
    <text evidence="2">The sequence shown here is derived from an EMBL/GenBank/DDBJ whole genome shotgun (WGS) entry which is preliminary data.</text>
</comment>
<dbReference type="Proteomes" id="UP001151760">
    <property type="component" value="Unassembled WGS sequence"/>
</dbReference>
<dbReference type="PROSITE" id="PS50878">
    <property type="entry name" value="RT_POL"/>
    <property type="match status" value="1"/>
</dbReference>
<dbReference type="GO" id="GO:0003964">
    <property type="term" value="F:RNA-directed DNA polymerase activity"/>
    <property type="evidence" value="ECO:0007669"/>
    <property type="project" value="UniProtKB-KW"/>
</dbReference>
<feature type="domain" description="Reverse transcriptase" evidence="1">
    <location>
        <begin position="1"/>
        <end position="183"/>
    </location>
</feature>
<keyword evidence="2" id="KW-0548">Nucleotidyltransferase</keyword>
<dbReference type="PANTHER" id="PTHR33116:SF79">
    <property type="entry name" value="REVERSE TRANSCRIPTASE DOMAIN, ZINC FINGER, CCHC-TYPE-RELATED"/>
    <property type="match status" value="1"/>
</dbReference>